<organism evidence="7 8">
    <name type="scientific">Bacillus thermozeamaize</name>
    <dbReference type="NCBI Taxonomy" id="230954"/>
    <lineage>
        <taxon>Bacteria</taxon>
        <taxon>Bacillati</taxon>
        <taxon>Bacillota</taxon>
        <taxon>Bacilli</taxon>
        <taxon>Bacillales</taxon>
        <taxon>Bacillaceae</taxon>
        <taxon>Bacillus</taxon>
    </lineage>
</organism>
<dbReference type="PROSITE" id="PS51935">
    <property type="entry name" value="NLPC_P60"/>
    <property type="match status" value="1"/>
</dbReference>
<feature type="signal peptide" evidence="5">
    <location>
        <begin position="1"/>
        <end position="26"/>
    </location>
</feature>
<evidence type="ECO:0000256" key="3">
    <source>
        <dbReference type="ARBA" id="ARBA00022801"/>
    </source>
</evidence>
<dbReference type="PANTHER" id="PTHR47053:SF1">
    <property type="entry name" value="MUREIN DD-ENDOPEPTIDASE MEPH-RELATED"/>
    <property type="match status" value="1"/>
</dbReference>
<dbReference type="Pfam" id="PF00877">
    <property type="entry name" value="NLPC_P60"/>
    <property type="match status" value="1"/>
</dbReference>
<comment type="caution">
    <text evidence="7">The sequence shown here is derived from an EMBL/GenBank/DDBJ whole genome shotgun (WGS) entry which is preliminary data.</text>
</comment>
<evidence type="ECO:0000259" key="6">
    <source>
        <dbReference type="PROSITE" id="PS51935"/>
    </source>
</evidence>
<dbReference type="InterPro" id="IPR000064">
    <property type="entry name" value="NLP_P60_dom"/>
</dbReference>
<dbReference type="InterPro" id="IPR051202">
    <property type="entry name" value="Peptidase_C40"/>
</dbReference>
<evidence type="ECO:0000256" key="4">
    <source>
        <dbReference type="ARBA" id="ARBA00022807"/>
    </source>
</evidence>
<accession>A0A1Y3PJF5</accession>
<dbReference type="InterPro" id="IPR038765">
    <property type="entry name" value="Papain-like_cys_pep_sf"/>
</dbReference>
<feature type="domain" description="NlpC/P60" evidence="6">
    <location>
        <begin position="37"/>
        <end position="160"/>
    </location>
</feature>
<evidence type="ECO:0000256" key="2">
    <source>
        <dbReference type="ARBA" id="ARBA00022670"/>
    </source>
</evidence>
<dbReference type="Gene3D" id="3.90.1720.10">
    <property type="entry name" value="endopeptidase domain like (from Nostoc punctiforme)"/>
    <property type="match status" value="1"/>
</dbReference>
<dbReference type="PANTHER" id="PTHR47053">
    <property type="entry name" value="MUREIN DD-ENDOPEPTIDASE MEPH-RELATED"/>
    <property type="match status" value="1"/>
</dbReference>
<name>A0A1Y3PJF5_9BACI</name>
<dbReference type="AlphaFoldDB" id="A0A1Y3PJF5"/>
<feature type="chain" id="PRO_5038994939" description="NlpC/P60 domain-containing protein" evidence="5">
    <location>
        <begin position="27"/>
        <end position="161"/>
    </location>
</feature>
<dbReference type="GO" id="GO:0008234">
    <property type="term" value="F:cysteine-type peptidase activity"/>
    <property type="evidence" value="ECO:0007669"/>
    <property type="project" value="UniProtKB-KW"/>
</dbReference>
<evidence type="ECO:0000256" key="5">
    <source>
        <dbReference type="SAM" id="SignalP"/>
    </source>
</evidence>
<sequence>MLIWLISAAFLVQGLFLALSVPTADAAAATSNAASRSAVADRIIATGMKYIGTPYYFGARSGDTRRFDCSSFTQYVYGVNGIKLPRTSRQQAQVGTYVPRSQVQKGDLVFFSTKRNGRIDHVAIYMGDSKLLHAITRPGVTVSKVTSYWSNTYVGARRVIQ</sequence>
<evidence type="ECO:0000256" key="1">
    <source>
        <dbReference type="ARBA" id="ARBA00007074"/>
    </source>
</evidence>
<evidence type="ECO:0000313" key="8">
    <source>
        <dbReference type="Proteomes" id="UP000196475"/>
    </source>
</evidence>
<comment type="similarity">
    <text evidence="1">Belongs to the peptidase C40 family.</text>
</comment>
<dbReference type="SUPFAM" id="SSF54001">
    <property type="entry name" value="Cysteine proteinases"/>
    <property type="match status" value="1"/>
</dbReference>
<keyword evidence="4" id="KW-0788">Thiol protease</keyword>
<keyword evidence="5" id="KW-0732">Signal</keyword>
<proteinExistence type="inferred from homology"/>
<keyword evidence="3" id="KW-0378">Hydrolase</keyword>
<dbReference type="EMBL" id="LZRT01000075">
    <property type="protein sequence ID" value="OUM87480.1"/>
    <property type="molecule type" value="Genomic_DNA"/>
</dbReference>
<dbReference type="GO" id="GO:0006508">
    <property type="term" value="P:proteolysis"/>
    <property type="evidence" value="ECO:0007669"/>
    <property type="project" value="UniProtKB-KW"/>
</dbReference>
<evidence type="ECO:0000313" key="7">
    <source>
        <dbReference type="EMBL" id="OUM87480.1"/>
    </source>
</evidence>
<reference evidence="8" key="1">
    <citation type="submission" date="2016-06" db="EMBL/GenBank/DDBJ databases">
        <authorList>
            <person name="Nascimento L."/>
            <person name="Pereira R.V."/>
            <person name="Martins L.F."/>
            <person name="Quaggio R.B."/>
            <person name="Silva A.M."/>
            <person name="Setubal J.C."/>
        </authorList>
    </citation>
    <scope>NUCLEOTIDE SEQUENCE [LARGE SCALE GENOMIC DNA]</scope>
</reference>
<keyword evidence="2" id="KW-0645">Protease</keyword>
<dbReference type="Proteomes" id="UP000196475">
    <property type="component" value="Unassembled WGS sequence"/>
</dbReference>
<gene>
    <name evidence="7" type="ORF">BAA01_12435</name>
</gene>
<protein>
    <recommendedName>
        <fullName evidence="6">NlpC/P60 domain-containing protein</fullName>
    </recommendedName>
</protein>